<name>A0ABY4FM37_9MICO</name>
<dbReference type="CDD" id="cd00995">
    <property type="entry name" value="PBP2_NikA_DppA_OppA_like"/>
    <property type="match status" value="1"/>
</dbReference>
<dbReference type="Pfam" id="PF00496">
    <property type="entry name" value="SBP_bac_5"/>
    <property type="match status" value="1"/>
</dbReference>
<keyword evidence="4 5" id="KW-0732">Signal</keyword>
<dbReference type="EMBL" id="CP095045">
    <property type="protein sequence ID" value="UOQ57356.1"/>
    <property type="molecule type" value="Genomic_DNA"/>
</dbReference>
<evidence type="ECO:0000259" key="6">
    <source>
        <dbReference type="Pfam" id="PF00496"/>
    </source>
</evidence>
<feature type="signal peptide" evidence="5">
    <location>
        <begin position="1"/>
        <end position="30"/>
    </location>
</feature>
<dbReference type="InterPro" id="IPR030678">
    <property type="entry name" value="Peptide/Ni-bd"/>
</dbReference>
<dbReference type="Gene3D" id="3.10.105.10">
    <property type="entry name" value="Dipeptide-binding Protein, Domain 3"/>
    <property type="match status" value="1"/>
</dbReference>
<evidence type="ECO:0000256" key="4">
    <source>
        <dbReference type="ARBA" id="ARBA00022729"/>
    </source>
</evidence>
<dbReference type="SUPFAM" id="SSF53850">
    <property type="entry name" value="Periplasmic binding protein-like II"/>
    <property type="match status" value="1"/>
</dbReference>
<proteinExistence type="inferred from homology"/>
<evidence type="ECO:0000256" key="2">
    <source>
        <dbReference type="ARBA" id="ARBA00005695"/>
    </source>
</evidence>
<sequence>MNITASRPRRSGRRAGALAATLALMLGAAACTSPGASGAGSTGGGDPQSGGAITVLLDAGFSGGWPTGLDPATSSSVGANMGQNSAIFGGLFRIEAAEDGSDAEVVPDQAESYEYSEDGLTLTVTLREGIEFSDGTPLDARAVLWNWIRALSSGSVSAPRLSLDLERETPELEQAFLDELFAALPEDVDRDLVMQRLGAIVAVDDRTLEIHLAAVNGALVNSLPGTNMNFIASPTAYAELGAEEFAEKPVAAGPFVVVKNSLSDRLELERNPNYFKEGQPYLDGLTFQSVAGDQVAYQTLQSGQGDAIEGLSSVTLIGQAQGNPDVTVTPGAPTSPYVVQLNTRKPPFDDRRAREAIYYATDFGAINEGLFNGEGDMSQSFTASGGLFWEPEVAGYREYDPEKAAELVDELGGLTVELGTTDIVTARSVTTALQQQWGEAGIDVAIEAKPLGDVITKFTSGDWESMLQTAGAWEPAAGIGVDVRFGSTSPYSGTPLPEGASTSADALERGLRTELDDVLASAVATIDQDERRVRYQEAAKIISDEAYGPFGMAFSPAQVARAGVHGPGLTTPIPALAVNTAVLYDEVWVEQ</sequence>
<evidence type="ECO:0000256" key="1">
    <source>
        <dbReference type="ARBA" id="ARBA00004196"/>
    </source>
</evidence>
<dbReference type="PROSITE" id="PS51257">
    <property type="entry name" value="PROKAR_LIPOPROTEIN"/>
    <property type="match status" value="1"/>
</dbReference>
<keyword evidence="3" id="KW-0813">Transport</keyword>
<dbReference type="PANTHER" id="PTHR30290:SF10">
    <property type="entry name" value="PERIPLASMIC OLIGOPEPTIDE-BINDING PROTEIN-RELATED"/>
    <property type="match status" value="1"/>
</dbReference>
<protein>
    <submittedName>
        <fullName evidence="7">ABC transporter substrate-binding protein</fullName>
    </submittedName>
</protein>
<accession>A0ABY4FM37</accession>
<dbReference type="InterPro" id="IPR039424">
    <property type="entry name" value="SBP_5"/>
</dbReference>
<dbReference type="PIRSF" id="PIRSF002741">
    <property type="entry name" value="MppA"/>
    <property type="match status" value="1"/>
</dbReference>
<dbReference type="RefSeq" id="WP_244692395.1">
    <property type="nucleotide sequence ID" value="NZ_CP095044.1"/>
</dbReference>
<dbReference type="InterPro" id="IPR000914">
    <property type="entry name" value="SBP_5_dom"/>
</dbReference>
<dbReference type="Proteomes" id="UP000831786">
    <property type="component" value="Chromosome"/>
</dbReference>
<evidence type="ECO:0000313" key="8">
    <source>
        <dbReference type="Proteomes" id="UP000831786"/>
    </source>
</evidence>
<dbReference type="Gene3D" id="3.40.190.10">
    <property type="entry name" value="Periplasmic binding protein-like II"/>
    <property type="match status" value="1"/>
</dbReference>
<feature type="chain" id="PRO_5045306583" evidence="5">
    <location>
        <begin position="31"/>
        <end position="591"/>
    </location>
</feature>
<organism evidence="7 8">
    <name type="scientific">Leucobacter allii</name>
    <dbReference type="NCBI Taxonomy" id="2932247"/>
    <lineage>
        <taxon>Bacteria</taxon>
        <taxon>Bacillati</taxon>
        <taxon>Actinomycetota</taxon>
        <taxon>Actinomycetes</taxon>
        <taxon>Micrococcales</taxon>
        <taxon>Microbacteriaceae</taxon>
        <taxon>Leucobacter</taxon>
    </lineage>
</organism>
<feature type="domain" description="Solute-binding protein family 5" evidence="6">
    <location>
        <begin position="104"/>
        <end position="475"/>
    </location>
</feature>
<evidence type="ECO:0000313" key="7">
    <source>
        <dbReference type="EMBL" id="UOQ57356.1"/>
    </source>
</evidence>
<reference evidence="7 8" key="1">
    <citation type="submission" date="2022-04" db="EMBL/GenBank/DDBJ databases">
        <title>Leucobacter sp. isolated from rhizosphere of garlic.</title>
        <authorList>
            <person name="Won M."/>
            <person name="Lee C.-M."/>
            <person name="Woen H.-Y."/>
            <person name="Kwon S.-W."/>
        </authorList>
    </citation>
    <scope>NUCLEOTIDE SEQUENCE [LARGE SCALE GENOMIC DNA]</scope>
    <source>
        <strain evidence="7 8">H21R-40</strain>
    </source>
</reference>
<evidence type="ECO:0000256" key="3">
    <source>
        <dbReference type="ARBA" id="ARBA00022448"/>
    </source>
</evidence>
<gene>
    <name evidence="7" type="ORF">MUN78_00490</name>
</gene>
<comment type="similarity">
    <text evidence="2">Belongs to the bacterial solute-binding protein 5 family.</text>
</comment>
<dbReference type="PANTHER" id="PTHR30290">
    <property type="entry name" value="PERIPLASMIC BINDING COMPONENT OF ABC TRANSPORTER"/>
    <property type="match status" value="1"/>
</dbReference>
<comment type="subcellular location">
    <subcellularLocation>
        <location evidence="1">Cell envelope</location>
    </subcellularLocation>
</comment>
<keyword evidence="8" id="KW-1185">Reference proteome</keyword>
<evidence type="ECO:0000256" key="5">
    <source>
        <dbReference type="SAM" id="SignalP"/>
    </source>
</evidence>